<feature type="chain" id="PRO_5029769708" evidence="2">
    <location>
        <begin position="24"/>
        <end position="577"/>
    </location>
</feature>
<dbReference type="SMART" id="SM00028">
    <property type="entry name" value="TPR"/>
    <property type="match status" value="3"/>
</dbReference>
<protein>
    <submittedName>
        <fullName evidence="3">Tetratricopeptide repeat protein</fullName>
    </submittedName>
</protein>
<dbReference type="AlphaFoldDB" id="A0A7J5AMB6"/>
<evidence type="ECO:0000256" key="1">
    <source>
        <dbReference type="PROSITE-ProRule" id="PRU00339"/>
    </source>
</evidence>
<gene>
    <name evidence="3" type="ORF">F6464_03340</name>
</gene>
<dbReference type="SUPFAM" id="SSF48452">
    <property type="entry name" value="TPR-like"/>
    <property type="match status" value="2"/>
</dbReference>
<dbReference type="EMBL" id="WAEM01000001">
    <property type="protein sequence ID" value="KAB1158129.1"/>
    <property type="molecule type" value="Genomic_DNA"/>
</dbReference>
<keyword evidence="4" id="KW-1185">Reference proteome</keyword>
<proteinExistence type="predicted"/>
<name>A0A7J5AMB6_9FLAO</name>
<dbReference type="PANTHER" id="PTHR45588:SF1">
    <property type="entry name" value="WW DOMAIN-CONTAINING PROTEIN"/>
    <property type="match status" value="1"/>
</dbReference>
<comment type="caution">
    <text evidence="3">The sequence shown here is derived from an EMBL/GenBank/DDBJ whole genome shotgun (WGS) entry which is preliminary data.</text>
</comment>
<dbReference type="PANTHER" id="PTHR45588">
    <property type="entry name" value="TPR DOMAIN-CONTAINING PROTEIN"/>
    <property type="match status" value="1"/>
</dbReference>
<accession>A0A7J5AMB6</accession>
<reference evidence="3 4" key="1">
    <citation type="submission" date="2019-09" db="EMBL/GenBank/DDBJ databases">
        <title>Flavobacterium sp. nov., isolated from glacier ice.</title>
        <authorList>
            <person name="Liu Q."/>
        </authorList>
    </citation>
    <scope>NUCLEOTIDE SEQUENCE [LARGE SCALE GENOMIC DNA]</scope>
    <source>
        <strain evidence="3 4">NBRC 112527</strain>
    </source>
</reference>
<keyword evidence="2" id="KW-0732">Signal</keyword>
<keyword evidence="1" id="KW-0802">TPR repeat</keyword>
<dbReference type="Proteomes" id="UP000490922">
    <property type="component" value="Unassembled WGS sequence"/>
</dbReference>
<dbReference type="PROSITE" id="PS50005">
    <property type="entry name" value="TPR"/>
    <property type="match status" value="1"/>
</dbReference>
<dbReference type="RefSeq" id="WP_151106321.1">
    <property type="nucleotide sequence ID" value="NZ_WAEM01000001.1"/>
</dbReference>
<dbReference type="OrthoDB" id="9778494at2"/>
<evidence type="ECO:0000313" key="4">
    <source>
        <dbReference type="Proteomes" id="UP000490922"/>
    </source>
</evidence>
<dbReference type="InterPro" id="IPR011990">
    <property type="entry name" value="TPR-like_helical_dom_sf"/>
</dbReference>
<feature type="repeat" description="TPR" evidence="1">
    <location>
        <begin position="500"/>
        <end position="533"/>
    </location>
</feature>
<evidence type="ECO:0000313" key="3">
    <source>
        <dbReference type="EMBL" id="KAB1158129.1"/>
    </source>
</evidence>
<evidence type="ECO:0000256" key="2">
    <source>
        <dbReference type="SAM" id="SignalP"/>
    </source>
</evidence>
<dbReference type="Gene3D" id="1.25.40.10">
    <property type="entry name" value="Tetratricopeptide repeat domain"/>
    <property type="match status" value="2"/>
</dbReference>
<sequence>MKLLFYIYIVCFCILFCFCKRHADNNNEGPKSKLVTANYSCSTPETTDTLWYSSGKKAPIFKGLDGLHFAITTKNKEVQHYFNQGLMLSFGFNHAEAARSFFEATRQDPQCAMSWWGFAYVLGPNYNGGMEKDNFERAFDAVQKAKLLTSSSTEREKDLIEALSQRYSNDTTVVRAVLDAAYAVAMRKVYKKYPNDATIGSLFAESLMDMHPWNLWNKDGTAQPWTPEIMSVLEKCIQREPKHAGANHFYVHATEMSQHAEDAEASANLLRTLVPGSGHLVHMPAHTYIRIGRYHDGVVTNQKAVAIDSLYLEACHAQGAYPLGYYPHNYHFIAACATIAGESKAALDGAIKTANHAHKKLFRDPDWSTLQHYYSIPWYVEVKLGLWKDILQSKAPEKDLKYPMVVWHYAQGMAMLSQNKVADAKKHLDAMRKIMLDTKIKDLTIWEGNSVFDLCTIASKILEGEINAKEKNYTKAIALLKEAVAIEDALNYNEPPDWFFSVRHHLGAVLIDAGKYKDAIKIYEEDLKNYPKNGWALKGLMNVYEKLGDKNKYNETKSRFETAWKYADIKISSSRIL</sequence>
<dbReference type="InterPro" id="IPR019734">
    <property type="entry name" value="TPR_rpt"/>
</dbReference>
<organism evidence="3 4">
    <name type="scientific">Flavobacterium luteum</name>
    <dbReference type="NCBI Taxonomy" id="2026654"/>
    <lineage>
        <taxon>Bacteria</taxon>
        <taxon>Pseudomonadati</taxon>
        <taxon>Bacteroidota</taxon>
        <taxon>Flavobacteriia</taxon>
        <taxon>Flavobacteriales</taxon>
        <taxon>Flavobacteriaceae</taxon>
        <taxon>Flavobacterium</taxon>
    </lineage>
</organism>
<feature type="signal peptide" evidence="2">
    <location>
        <begin position="1"/>
        <end position="23"/>
    </location>
</feature>